<dbReference type="SUPFAM" id="SSF53955">
    <property type="entry name" value="Lysozyme-like"/>
    <property type="match status" value="1"/>
</dbReference>
<protein>
    <recommendedName>
        <fullName evidence="3">Resuscitation-promoting factor core lysozyme-like domain-containing protein</fullName>
    </recommendedName>
</protein>
<feature type="chain" id="PRO_5035608521" description="Resuscitation-promoting factor core lysozyme-like domain-containing protein" evidence="2">
    <location>
        <begin position="22"/>
        <end position="256"/>
    </location>
</feature>
<reference evidence="4" key="1">
    <citation type="submission" date="2021-02" db="EMBL/GenBank/DDBJ databases">
        <authorList>
            <person name="Nowell W R."/>
        </authorList>
    </citation>
    <scope>NUCLEOTIDE SEQUENCE</scope>
</reference>
<sequence length="256" mass="28406">MNTMYAVFYLIMVVMTGKASSYVPAFGSGGFSSGSNTGYFRGSNTFGYGIGSGNGLFNTATQRNPFYVDVGSRNSLFNTATQRNPFYVDVGSRNGLFNTATQRNQFNYKINSGNDLFGWENRDSLFHVNSGSRLVNSVPQNTGNQQFSKDDFLEAIRSKESGNDYKAQNPRSSASGAYQFIDKTWRSLGGSTAHAKDASAAEQDRIASRYAEHLLKKYGNDYYKAARAWNQGEPRTEKDPNAGRAYADDIIRRMNE</sequence>
<gene>
    <name evidence="4" type="ORF">EDS130_LOCUS43701</name>
    <name evidence="5" type="ORF">XAT740_LOCUS55412</name>
</gene>
<dbReference type="EMBL" id="CAJNOJ010000749">
    <property type="protein sequence ID" value="CAF1518301.1"/>
    <property type="molecule type" value="Genomic_DNA"/>
</dbReference>
<dbReference type="AlphaFoldDB" id="A0A815UFE2"/>
<feature type="signal peptide" evidence="2">
    <location>
        <begin position="1"/>
        <end position="21"/>
    </location>
</feature>
<dbReference type="InterPro" id="IPR010618">
    <property type="entry name" value="RPF"/>
</dbReference>
<evidence type="ECO:0000313" key="5">
    <source>
        <dbReference type="EMBL" id="CAF1653245.1"/>
    </source>
</evidence>
<dbReference type="GO" id="GO:0016787">
    <property type="term" value="F:hydrolase activity"/>
    <property type="evidence" value="ECO:0007669"/>
    <property type="project" value="UniProtKB-KW"/>
</dbReference>
<dbReference type="Gene3D" id="1.10.530.10">
    <property type="match status" value="1"/>
</dbReference>
<keyword evidence="6" id="KW-1185">Reference proteome</keyword>
<evidence type="ECO:0000313" key="6">
    <source>
        <dbReference type="Proteomes" id="UP000663828"/>
    </source>
</evidence>
<comment type="caution">
    <text evidence="4">The sequence shown here is derived from an EMBL/GenBank/DDBJ whole genome shotgun (WGS) entry which is preliminary data.</text>
</comment>
<evidence type="ECO:0000259" key="3">
    <source>
        <dbReference type="Pfam" id="PF06737"/>
    </source>
</evidence>
<dbReference type="Proteomes" id="UP000663852">
    <property type="component" value="Unassembled WGS sequence"/>
</dbReference>
<evidence type="ECO:0000313" key="4">
    <source>
        <dbReference type="EMBL" id="CAF1518301.1"/>
    </source>
</evidence>
<name>A0A815UFE2_ADIRI</name>
<proteinExistence type="predicted"/>
<dbReference type="InterPro" id="IPR023346">
    <property type="entry name" value="Lysozyme-like_dom_sf"/>
</dbReference>
<feature type="domain" description="Resuscitation-promoting factor core lysozyme-like" evidence="3">
    <location>
        <begin position="153"/>
        <end position="210"/>
    </location>
</feature>
<keyword evidence="2" id="KW-0732">Signal</keyword>
<organism evidence="4 7">
    <name type="scientific">Adineta ricciae</name>
    <name type="common">Rotifer</name>
    <dbReference type="NCBI Taxonomy" id="249248"/>
    <lineage>
        <taxon>Eukaryota</taxon>
        <taxon>Metazoa</taxon>
        <taxon>Spiralia</taxon>
        <taxon>Gnathifera</taxon>
        <taxon>Rotifera</taxon>
        <taxon>Eurotatoria</taxon>
        <taxon>Bdelloidea</taxon>
        <taxon>Adinetida</taxon>
        <taxon>Adinetidae</taxon>
        <taxon>Adineta</taxon>
    </lineage>
</organism>
<keyword evidence="1" id="KW-0378">Hydrolase</keyword>
<evidence type="ECO:0000256" key="1">
    <source>
        <dbReference type="ARBA" id="ARBA00022801"/>
    </source>
</evidence>
<dbReference type="Pfam" id="PF06737">
    <property type="entry name" value="Transglycosylas"/>
    <property type="match status" value="1"/>
</dbReference>
<accession>A0A815UFE2</accession>
<evidence type="ECO:0000313" key="7">
    <source>
        <dbReference type="Proteomes" id="UP000663852"/>
    </source>
</evidence>
<dbReference type="Proteomes" id="UP000663828">
    <property type="component" value="Unassembled WGS sequence"/>
</dbReference>
<evidence type="ECO:0000256" key="2">
    <source>
        <dbReference type="SAM" id="SignalP"/>
    </source>
</evidence>
<dbReference type="EMBL" id="CAJNOR010010363">
    <property type="protein sequence ID" value="CAF1653245.1"/>
    <property type="molecule type" value="Genomic_DNA"/>
</dbReference>